<accession>A0AAQ2XYV5</accession>
<sequence length="222" mass="25910">MDGDLTLLKQFNEKSKKQATIYARKYHYDCDGEFSVNFYQMSSGLDDSTGACRLKYLGCFNGHALSQRALGFDFSTNEVTVPGYPMSRYSISVDQFRVEFKSSHIVKDLYSSLIEFPRYWESDFEKVKADYPEQAREIAELLDQRISYLASIQSSKDYKSSWVYYQFIGKLDALTNAINGRILKGTRYFYSPEAYFNKYSSRLVSLSAREKAELHRRLNRWD</sequence>
<dbReference type="Proteomes" id="UP001219537">
    <property type="component" value="Chromosome 1"/>
</dbReference>
<gene>
    <name evidence="1" type="ORF">PUN50_05710</name>
</gene>
<dbReference type="EMBL" id="CP117988">
    <property type="protein sequence ID" value="WDG09372.1"/>
    <property type="molecule type" value="Genomic_DNA"/>
</dbReference>
<dbReference type="RefSeq" id="WP_274290994.1">
    <property type="nucleotide sequence ID" value="NZ_CP117988.1"/>
</dbReference>
<evidence type="ECO:0000313" key="2">
    <source>
        <dbReference type="Proteomes" id="UP001219537"/>
    </source>
</evidence>
<proteinExistence type="predicted"/>
<organism evidence="1 2">
    <name type="scientific">Vibrio campbellii</name>
    <dbReference type="NCBI Taxonomy" id="680"/>
    <lineage>
        <taxon>Bacteria</taxon>
        <taxon>Pseudomonadati</taxon>
        <taxon>Pseudomonadota</taxon>
        <taxon>Gammaproteobacteria</taxon>
        <taxon>Vibrionales</taxon>
        <taxon>Vibrionaceae</taxon>
        <taxon>Vibrio</taxon>
    </lineage>
</organism>
<evidence type="ECO:0000313" key="1">
    <source>
        <dbReference type="EMBL" id="WDG09372.1"/>
    </source>
</evidence>
<name>A0AAQ2XYV5_9VIBR</name>
<reference evidence="1" key="1">
    <citation type="submission" date="2023-02" db="EMBL/GenBank/DDBJ databases">
        <title>Isolation, identification, and genome analysis of Vibrio campbellii in the Penaeus vannamei larvae stage.</title>
        <authorList>
            <person name="Huang T."/>
            <person name="Zhang B."/>
        </authorList>
    </citation>
    <scope>NUCLEOTIDE SEQUENCE</scope>
    <source>
        <strain evidence="1">20220413_1</strain>
    </source>
</reference>
<protein>
    <submittedName>
        <fullName evidence="1">Uncharacterized protein</fullName>
    </submittedName>
</protein>
<dbReference type="AlphaFoldDB" id="A0AAQ2XYV5"/>